<dbReference type="GO" id="GO:0030643">
    <property type="term" value="P:intracellular phosphate ion homeostasis"/>
    <property type="evidence" value="ECO:0007669"/>
    <property type="project" value="InterPro"/>
</dbReference>
<name>A0A9D9HXY6_9FIRM</name>
<organism evidence="10 11">
    <name type="scientific">Candidatus Scybalomonas excrementavium</name>
    <dbReference type="NCBI Taxonomy" id="2840943"/>
    <lineage>
        <taxon>Bacteria</taxon>
        <taxon>Bacillati</taxon>
        <taxon>Bacillota</taxon>
        <taxon>Clostridia</taxon>
        <taxon>Lachnospirales</taxon>
        <taxon>Lachnospiraceae</taxon>
        <taxon>Lachnospiraceae incertae sedis</taxon>
        <taxon>Candidatus Scybalomonas</taxon>
    </lineage>
</organism>
<dbReference type="GO" id="GO:0005737">
    <property type="term" value="C:cytoplasm"/>
    <property type="evidence" value="ECO:0007669"/>
    <property type="project" value="UniProtKB-SubCell"/>
</dbReference>
<keyword evidence="6 7" id="KW-0592">Phosphate transport</keyword>
<feature type="coiled-coil region" evidence="8">
    <location>
        <begin position="37"/>
        <end position="64"/>
    </location>
</feature>
<sequence length="219" mass="25027">MRARFDEQMEQLHVELIKMGSLCEEAISLSVEALQKSDDEGEKVKEIREKVAVLEKKIDSKEYEIETICYRLLLQQQPVATDLRNISAALKMISDMERIGDQASDIADLTNKGVRGYSQSMIHIYDMAKATVKMVTGSVDAFVKNDLELAHYVMRSDDEVDLLFEKVKKEIMELIVDKTIDAKESLNLLMAAKYFERIGDHAVNIAEWVEYSITGERKK</sequence>
<evidence type="ECO:0000256" key="6">
    <source>
        <dbReference type="ARBA" id="ARBA00022592"/>
    </source>
</evidence>
<comment type="subunit">
    <text evidence="3 7">Homodimer.</text>
</comment>
<dbReference type="NCBIfam" id="TIGR02135">
    <property type="entry name" value="phoU_full"/>
    <property type="match status" value="1"/>
</dbReference>
<dbReference type="Pfam" id="PF01895">
    <property type="entry name" value="PhoU"/>
    <property type="match status" value="2"/>
</dbReference>
<evidence type="ECO:0000313" key="11">
    <source>
        <dbReference type="Proteomes" id="UP000823618"/>
    </source>
</evidence>
<comment type="caution">
    <text evidence="10">The sequence shown here is derived from an EMBL/GenBank/DDBJ whole genome shotgun (WGS) entry which is preliminary data.</text>
</comment>
<reference evidence="10" key="1">
    <citation type="submission" date="2020-10" db="EMBL/GenBank/DDBJ databases">
        <authorList>
            <person name="Gilroy R."/>
        </authorList>
    </citation>
    <scope>NUCLEOTIDE SEQUENCE</scope>
    <source>
        <strain evidence="10">E3-2379</strain>
    </source>
</reference>
<dbReference type="PIRSF" id="PIRSF003107">
    <property type="entry name" value="PhoU"/>
    <property type="match status" value="1"/>
</dbReference>
<proteinExistence type="inferred from homology"/>
<dbReference type="AlphaFoldDB" id="A0A9D9HXY6"/>
<evidence type="ECO:0000256" key="1">
    <source>
        <dbReference type="ARBA" id="ARBA00004496"/>
    </source>
</evidence>
<dbReference type="InterPro" id="IPR038078">
    <property type="entry name" value="PhoU-like_sf"/>
</dbReference>
<reference evidence="10" key="2">
    <citation type="journal article" date="2021" name="PeerJ">
        <title>Extensive microbial diversity within the chicken gut microbiome revealed by metagenomics and culture.</title>
        <authorList>
            <person name="Gilroy R."/>
            <person name="Ravi A."/>
            <person name="Getino M."/>
            <person name="Pursley I."/>
            <person name="Horton D.L."/>
            <person name="Alikhan N.F."/>
            <person name="Baker D."/>
            <person name="Gharbi K."/>
            <person name="Hall N."/>
            <person name="Watson M."/>
            <person name="Adriaenssens E.M."/>
            <person name="Foster-Nyarko E."/>
            <person name="Jarju S."/>
            <person name="Secka A."/>
            <person name="Antonio M."/>
            <person name="Oren A."/>
            <person name="Chaudhuri R.R."/>
            <person name="La Ragione R."/>
            <person name="Hildebrand F."/>
            <person name="Pallen M.J."/>
        </authorList>
    </citation>
    <scope>NUCLEOTIDE SEQUENCE</scope>
    <source>
        <strain evidence="10">E3-2379</strain>
    </source>
</reference>
<keyword evidence="4 7" id="KW-0813">Transport</keyword>
<dbReference type="FunFam" id="1.20.58.220:FF:000004">
    <property type="entry name" value="Phosphate-specific transport system accessory protein PhoU"/>
    <property type="match status" value="1"/>
</dbReference>
<dbReference type="InterPro" id="IPR026022">
    <property type="entry name" value="PhoU_dom"/>
</dbReference>
<accession>A0A9D9HXY6</accession>
<keyword evidence="5 7" id="KW-0963">Cytoplasm</keyword>
<evidence type="ECO:0000256" key="4">
    <source>
        <dbReference type="ARBA" id="ARBA00022448"/>
    </source>
</evidence>
<dbReference type="GO" id="GO:0045936">
    <property type="term" value="P:negative regulation of phosphate metabolic process"/>
    <property type="evidence" value="ECO:0007669"/>
    <property type="project" value="InterPro"/>
</dbReference>
<protein>
    <recommendedName>
        <fullName evidence="7">Phosphate-specific transport system accessory protein PhoU</fullName>
    </recommendedName>
</protein>
<evidence type="ECO:0000256" key="7">
    <source>
        <dbReference type="PIRNR" id="PIRNR003107"/>
    </source>
</evidence>
<evidence type="ECO:0000256" key="3">
    <source>
        <dbReference type="ARBA" id="ARBA00011738"/>
    </source>
</evidence>
<dbReference type="Proteomes" id="UP000823618">
    <property type="component" value="Unassembled WGS sequence"/>
</dbReference>
<comment type="function">
    <text evidence="7">Plays a role in the regulation of phosphate uptake.</text>
</comment>
<dbReference type="PANTHER" id="PTHR42930:SF3">
    <property type="entry name" value="PHOSPHATE-SPECIFIC TRANSPORT SYSTEM ACCESSORY PROTEIN PHOU"/>
    <property type="match status" value="1"/>
</dbReference>
<keyword evidence="8" id="KW-0175">Coiled coil</keyword>
<comment type="subcellular location">
    <subcellularLocation>
        <location evidence="1 7">Cytoplasm</location>
    </subcellularLocation>
</comment>
<dbReference type="PANTHER" id="PTHR42930">
    <property type="entry name" value="PHOSPHATE-SPECIFIC TRANSPORT SYSTEM ACCESSORY PROTEIN PHOU"/>
    <property type="match status" value="1"/>
</dbReference>
<evidence type="ECO:0000256" key="2">
    <source>
        <dbReference type="ARBA" id="ARBA00008107"/>
    </source>
</evidence>
<gene>
    <name evidence="10" type="primary">phoU</name>
    <name evidence="10" type="ORF">IAC13_01095</name>
</gene>
<comment type="similarity">
    <text evidence="2 7">Belongs to the PhoU family.</text>
</comment>
<evidence type="ECO:0000313" key="10">
    <source>
        <dbReference type="EMBL" id="MBO8462509.1"/>
    </source>
</evidence>
<evidence type="ECO:0000259" key="9">
    <source>
        <dbReference type="Pfam" id="PF01895"/>
    </source>
</evidence>
<dbReference type="GO" id="GO:0006817">
    <property type="term" value="P:phosphate ion transport"/>
    <property type="evidence" value="ECO:0007669"/>
    <property type="project" value="UniProtKB-KW"/>
</dbReference>
<dbReference type="SUPFAM" id="SSF109755">
    <property type="entry name" value="PhoU-like"/>
    <property type="match status" value="1"/>
</dbReference>
<dbReference type="Gene3D" id="1.20.58.220">
    <property type="entry name" value="Phosphate transport system protein phou homolog 2, domain 2"/>
    <property type="match status" value="1"/>
</dbReference>
<evidence type="ECO:0000256" key="5">
    <source>
        <dbReference type="ARBA" id="ARBA00022490"/>
    </source>
</evidence>
<feature type="domain" description="PhoU" evidence="9">
    <location>
        <begin position="17"/>
        <end position="109"/>
    </location>
</feature>
<evidence type="ECO:0000256" key="8">
    <source>
        <dbReference type="SAM" id="Coils"/>
    </source>
</evidence>
<feature type="domain" description="PhoU" evidence="9">
    <location>
        <begin position="125"/>
        <end position="209"/>
    </location>
</feature>
<dbReference type="InterPro" id="IPR028366">
    <property type="entry name" value="PhoU"/>
</dbReference>
<dbReference type="EMBL" id="JADIML010000030">
    <property type="protein sequence ID" value="MBO8462509.1"/>
    <property type="molecule type" value="Genomic_DNA"/>
</dbReference>